<dbReference type="CDD" id="cd06587">
    <property type="entry name" value="VOC"/>
    <property type="match status" value="1"/>
</dbReference>
<feature type="domain" description="VOC" evidence="1">
    <location>
        <begin position="6"/>
        <end position="130"/>
    </location>
</feature>
<dbReference type="AlphaFoldDB" id="A0A0D0K2U7"/>
<gene>
    <name evidence="2" type="ORF">RU07_08655</name>
</gene>
<dbReference type="InterPro" id="IPR029068">
    <property type="entry name" value="Glyas_Bleomycin-R_OHBP_Dase"/>
</dbReference>
<dbReference type="Gene3D" id="3.10.180.10">
    <property type="entry name" value="2,3-Dihydroxybiphenyl 1,2-Dioxygenase, domain 1"/>
    <property type="match status" value="1"/>
</dbReference>
<comment type="caution">
    <text evidence="2">The sequence shown here is derived from an EMBL/GenBank/DDBJ whole genome shotgun (WGS) entry which is preliminary data.</text>
</comment>
<dbReference type="EMBL" id="JXQV01000009">
    <property type="protein sequence ID" value="KIQ02683.1"/>
    <property type="molecule type" value="Genomic_DNA"/>
</dbReference>
<proteinExistence type="predicted"/>
<dbReference type="SUPFAM" id="SSF54593">
    <property type="entry name" value="Glyoxalase/Bleomycin resistance protein/Dihydroxybiphenyl dioxygenase"/>
    <property type="match status" value="1"/>
</dbReference>
<name>A0A0D0K2U7_AGRTU</name>
<evidence type="ECO:0000313" key="3">
    <source>
        <dbReference type="Proteomes" id="UP000035017"/>
    </source>
</evidence>
<dbReference type="Pfam" id="PF00903">
    <property type="entry name" value="Glyoxalase"/>
    <property type="match status" value="1"/>
</dbReference>
<dbReference type="InterPro" id="IPR004360">
    <property type="entry name" value="Glyas_Fos-R_dOase_dom"/>
</dbReference>
<protein>
    <submittedName>
        <fullName evidence="2">Glyoxalase</fullName>
    </submittedName>
</protein>
<accession>A0A0D0K2U7</accession>
<evidence type="ECO:0000313" key="2">
    <source>
        <dbReference type="EMBL" id="KIQ02683.1"/>
    </source>
</evidence>
<reference evidence="2 3" key="1">
    <citation type="submission" date="2014-12" db="EMBL/GenBank/DDBJ databases">
        <title>16Stimator: statistical estimation of ribosomal gene copy numbers from draft genome assemblies.</title>
        <authorList>
            <person name="Perisin M.A."/>
            <person name="Vetter M."/>
            <person name="Gilbert J.A."/>
            <person name="Bergelson J."/>
        </authorList>
    </citation>
    <scope>NUCLEOTIDE SEQUENCE [LARGE SCALE GENOMIC DNA]</scope>
    <source>
        <strain evidence="2 3">MEJ076</strain>
    </source>
</reference>
<organism evidence="2 3">
    <name type="scientific">Agrobacterium tumefaciens</name>
    <dbReference type="NCBI Taxonomy" id="358"/>
    <lineage>
        <taxon>Bacteria</taxon>
        <taxon>Pseudomonadati</taxon>
        <taxon>Pseudomonadota</taxon>
        <taxon>Alphaproteobacteria</taxon>
        <taxon>Hyphomicrobiales</taxon>
        <taxon>Rhizobiaceae</taxon>
        <taxon>Rhizobium/Agrobacterium group</taxon>
        <taxon>Agrobacterium</taxon>
        <taxon>Agrobacterium tumefaciens complex</taxon>
    </lineage>
</organism>
<dbReference type="PROSITE" id="PS51819">
    <property type="entry name" value="VOC"/>
    <property type="match status" value="1"/>
</dbReference>
<sequence>MISVQGLYETHLTVTDLERSIDFYRDIVGLELAHTIPERNVAFFWIGSRETSMLGLWSIHSSPLQMKLHIAFQTTLDQVIAAPTYLRSKGITPQSGTGAEIDEPIVFPWMPAASVYFNDPDGHQLEYIAILPEQARPDIPGVMTLSAWNERS</sequence>
<dbReference type="InterPro" id="IPR037523">
    <property type="entry name" value="VOC_core"/>
</dbReference>
<evidence type="ECO:0000259" key="1">
    <source>
        <dbReference type="PROSITE" id="PS51819"/>
    </source>
</evidence>
<dbReference type="Proteomes" id="UP000035017">
    <property type="component" value="Unassembled WGS sequence"/>
</dbReference>
<dbReference type="OrthoDB" id="9792626at2"/>